<evidence type="ECO:0000313" key="2">
    <source>
        <dbReference type="Proteomes" id="UP000055048"/>
    </source>
</evidence>
<dbReference type="EMBL" id="JYDJ01000106">
    <property type="protein sequence ID" value="KRX43971.1"/>
    <property type="molecule type" value="Genomic_DNA"/>
</dbReference>
<proteinExistence type="predicted"/>
<keyword evidence="2" id="KW-1185">Reference proteome</keyword>
<sequence length="89" mass="10033">MKFAIFVKNLGAPKWTLRASIDRQRLDKYVISIVAVSSCIVMEISTQKWEAYLCILVRNVETLESNYSTTAGQISAKLCKTLSLIKAYV</sequence>
<comment type="caution">
    <text evidence="1">The sequence shown here is derived from an EMBL/GenBank/DDBJ whole genome shotgun (WGS) entry which is preliminary data.</text>
</comment>
<evidence type="ECO:0000313" key="1">
    <source>
        <dbReference type="EMBL" id="KRX43971.1"/>
    </source>
</evidence>
<organism evidence="1 2">
    <name type="scientific">Trichinella murrelli</name>
    <dbReference type="NCBI Taxonomy" id="144512"/>
    <lineage>
        <taxon>Eukaryota</taxon>
        <taxon>Metazoa</taxon>
        <taxon>Ecdysozoa</taxon>
        <taxon>Nematoda</taxon>
        <taxon>Enoplea</taxon>
        <taxon>Dorylaimia</taxon>
        <taxon>Trichinellida</taxon>
        <taxon>Trichinellidae</taxon>
        <taxon>Trichinella</taxon>
    </lineage>
</organism>
<gene>
    <name evidence="1" type="ORF">T05_5535</name>
</gene>
<dbReference type="AlphaFoldDB" id="A0A0V0U010"/>
<reference evidence="1 2" key="1">
    <citation type="submission" date="2015-01" db="EMBL/GenBank/DDBJ databases">
        <title>Evolution of Trichinella species and genotypes.</title>
        <authorList>
            <person name="Korhonen P.K."/>
            <person name="Edoardo P."/>
            <person name="Giuseppe L.R."/>
            <person name="Gasser R.B."/>
        </authorList>
    </citation>
    <scope>NUCLEOTIDE SEQUENCE [LARGE SCALE GENOMIC DNA]</scope>
    <source>
        <strain evidence="1">ISS417</strain>
    </source>
</reference>
<dbReference type="Proteomes" id="UP000055048">
    <property type="component" value="Unassembled WGS sequence"/>
</dbReference>
<protein>
    <submittedName>
        <fullName evidence="1">Uncharacterized protein</fullName>
    </submittedName>
</protein>
<name>A0A0V0U010_9BILA</name>
<accession>A0A0V0U010</accession>